<evidence type="ECO:0000259" key="2">
    <source>
        <dbReference type="Pfam" id="PF03184"/>
    </source>
</evidence>
<dbReference type="GO" id="GO:0003677">
    <property type="term" value="F:DNA binding"/>
    <property type="evidence" value="ECO:0007669"/>
    <property type="project" value="TreeGrafter"/>
</dbReference>
<keyword evidence="4" id="KW-1185">Reference proteome</keyword>
<reference evidence="3" key="1">
    <citation type="submission" date="2016-04" db="EMBL/GenBank/DDBJ databases">
        <authorList>
            <person name="Nguyen H.D."/>
            <person name="Samba Siva P."/>
            <person name="Cullis J."/>
            <person name="Levesque C.A."/>
            <person name="Hambleton S."/>
        </authorList>
    </citation>
    <scope>NUCLEOTIDE SEQUENCE</scope>
    <source>
        <strain evidence="3">DAOMC 236416</strain>
    </source>
</reference>
<feature type="non-terminal residue" evidence="3">
    <location>
        <position position="1"/>
    </location>
</feature>
<name>A0A8T8SEH5_9BASI</name>
<dbReference type="InterPro" id="IPR004875">
    <property type="entry name" value="DDE_SF_endonuclease_dom"/>
</dbReference>
<evidence type="ECO:0000313" key="4">
    <source>
        <dbReference type="Proteomes" id="UP000077521"/>
    </source>
</evidence>
<gene>
    <name evidence="3" type="ORF">A4X13_0g8609</name>
</gene>
<protein>
    <recommendedName>
        <fullName evidence="2">DDE-1 domain-containing protein</fullName>
    </recommendedName>
</protein>
<proteinExistence type="predicted"/>
<dbReference type="AlphaFoldDB" id="A0A8T8SEH5"/>
<dbReference type="PANTHER" id="PTHR19303">
    <property type="entry name" value="TRANSPOSON"/>
    <property type="match status" value="1"/>
</dbReference>
<evidence type="ECO:0000256" key="1">
    <source>
        <dbReference type="SAM" id="MobiDB-lite"/>
    </source>
</evidence>
<dbReference type="PANTHER" id="PTHR19303:SF74">
    <property type="entry name" value="POGO TRANSPOSABLE ELEMENT WITH KRAB DOMAIN"/>
    <property type="match status" value="1"/>
</dbReference>
<feature type="region of interest" description="Disordered" evidence="1">
    <location>
        <begin position="256"/>
        <end position="312"/>
    </location>
</feature>
<reference evidence="3" key="2">
    <citation type="journal article" date="2019" name="IMA Fungus">
        <title>Genome sequencing and comparison of five Tilletia species to identify candidate genes for the detection of regulated species infecting wheat.</title>
        <authorList>
            <person name="Nguyen H.D.T."/>
            <person name="Sultana T."/>
            <person name="Kesanakurti P."/>
            <person name="Hambleton S."/>
        </authorList>
    </citation>
    <scope>NUCLEOTIDE SEQUENCE</scope>
    <source>
        <strain evidence="3">DAOMC 236416</strain>
    </source>
</reference>
<sequence length="312" mass="35019">GSQELTTVIEAIGASGRALPPTYIFKGKTINLNYALEETQKGYFTSSESGWSNSSIARAWFVKVFLPLSEETSTSGATRNRLLIMDGHSSHLILDMLKLARANNVHSLALPAHSTNGLAPLERTCFSPVKTFWAEAQRTEIMMTRMVRKDDVIRLYQVVREKGMTPANIKKGYAATGIWPFTGLAAIPASMLNAPLESQGKVEERGREAHLSSELGEALDDLSGRQRVVPDDFGKIKLYTSEEAVRVMEESIKARQAEEARKEQAAEERDQRREEKEREKEEAAKTRALEKKKREANKARAVQQKLQRKEEQ</sequence>
<comment type="caution">
    <text evidence="3">The sequence shown here is derived from an EMBL/GenBank/DDBJ whole genome shotgun (WGS) entry which is preliminary data.</text>
</comment>
<organism evidence="3 4">
    <name type="scientific">Tilletia indica</name>
    <dbReference type="NCBI Taxonomy" id="43049"/>
    <lineage>
        <taxon>Eukaryota</taxon>
        <taxon>Fungi</taxon>
        <taxon>Dikarya</taxon>
        <taxon>Basidiomycota</taxon>
        <taxon>Ustilaginomycotina</taxon>
        <taxon>Exobasidiomycetes</taxon>
        <taxon>Tilletiales</taxon>
        <taxon>Tilletiaceae</taxon>
        <taxon>Tilletia</taxon>
    </lineage>
</organism>
<dbReference type="Proteomes" id="UP000077521">
    <property type="component" value="Unassembled WGS sequence"/>
</dbReference>
<feature type="compositionally biased region" description="Basic and acidic residues" evidence="1">
    <location>
        <begin position="256"/>
        <end position="298"/>
    </location>
</feature>
<feature type="domain" description="DDE-1" evidence="2">
    <location>
        <begin position="3"/>
        <end position="150"/>
    </location>
</feature>
<evidence type="ECO:0000313" key="3">
    <source>
        <dbReference type="EMBL" id="KAE8237869.1"/>
    </source>
</evidence>
<accession>A0A8T8SEH5</accession>
<dbReference type="InterPro" id="IPR050863">
    <property type="entry name" value="CenT-Element_Derived"/>
</dbReference>
<dbReference type="Pfam" id="PF03184">
    <property type="entry name" value="DDE_1"/>
    <property type="match status" value="1"/>
</dbReference>
<dbReference type="GO" id="GO:0005634">
    <property type="term" value="C:nucleus"/>
    <property type="evidence" value="ECO:0007669"/>
    <property type="project" value="TreeGrafter"/>
</dbReference>
<dbReference type="EMBL" id="LWDF02001604">
    <property type="protein sequence ID" value="KAE8237869.1"/>
    <property type="molecule type" value="Genomic_DNA"/>
</dbReference>